<protein>
    <recommendedName>
        <fullName evidence="3">Abortive infection AbiH-like protein</fullName>
    </recommendedName>
</protein>
<sequence length="348" mass="40202">MNRLAIIGNGFDIALGIPTTYQDFLVWYLNNKVLPSLTYERSYEDDLWLIDLKMGIYVPDRCQKKNLKPTFEAIIAANQANSSKSLPLLLQTMVSKLNSNWGGFESSYFELLCKHQASLKIVIKLNKELNSIEILLTEYLKSIDSLGSVNEPFEFNELFKPIDLNFVDEPSNPGFEPFNYNIEKILVLNFNYTSTTSNLIQLLGDNGKDIDIIHVHGQLDSEMNPIIFGYGDETHPEFNKLKDLNSDDHLEHFKSYKYSRTNNLRLLNNFISAQSFDVHLIGHSCALSDRVLLSTIFEHRNCFSIVPYLRKGVNNYFKLQTGISRHIESMYEFRQKIMIEPQCPKFNR</sequence>
<organism evidence="1 2">
    <name type="scientific">Flagellimonas ochracea</name>
    <dbReference type="NCBI Taxonomy" id="2696472"/>
    <lineage>
        <taxon>Bacteria</taxon>
        <taxon>Pseudomonadati</taxon>
        <taxon>Bacteroidota</taxon>
        <taxon>Flavobacteriia</taxon>
        <taxon>Flavobacteriales</taxon>
        <taxon>Flavobacteriaceae</taxon>
        <taxon>Flagellimonas</taxon>
    </lineage>
</organism>
<dbReference type="InterPro" id="IPR025935">
    <property type="entry name" value="AbiH"/>
</dbReference>
<dbReference type="Proteomes" id="UP000667650">
    <property type="component" value="Unassembled WGS sequence"/>
</dbReference>
<dbReference type="RefSeq" id="WP_166523504.1">
    <property type="nucleotide sequence ID" value="NZ_JAAABI010000002.1"/>
</dbReference>
<accession>A0A964TC37</accession>
<dbReference type="EMBL" id="JAAABI010000002">
    <property type="protein sequence ID" value="NAY92115.1"/>
    <property type="molecule type" value="Genomic_DNA"/>
</dbReference>
<reference evidence="1" key="1">
    <citation type="submission" date="2020-01" db="EMBL/GenBank/DDBJ databases">
        <title>Muricauda ochracea sp. nov., isolated from a tidal flat of Garorim bay in Korea.</title>
        <authorList>
            <person name="Kim D."/>
            <person name="Yoo Y."/>
            <person name="Kim J.-J."/>
        </authorList>
    </citation>
    <scope>NUCLEOTIDE SEQUENCE</scope>
    <source>
        <strain evidence="1">JGD-17</strain>
    </source>
</reference>
<evidence type="ECO:0008006" key="3">
    <source>
        <dbReference type="Google" id="ProtNLM"/>
    </source>
</evidence>
<comment type="caution">
    <text evidence="1">The sequence shown here is derived from an EMBL/GenBank/DDBJ whole genome shotgun (WGS) entry which is preliminary data.</text>
</comment>
<keyword evidence="2" id="KW-1185">Reference proteome</keyword>
<evidence type="ECO:0000313" key="2">
    <source>
        <dbReference type="Proteomes" id="UP000667650"/>
    </source>
</evidence>
<dbReference type="Pfam" id="PF14253">
    <property type="entry name" value="AbiH"/>
    <property type="match status" value="1"/>
</dbReference>
<proteinExistence type="predicted"/>
<dbReference type="AlphaFoldDB" id="A0A964TC37"/>
<evidence type="ECO:0000313" key="1">
    <source>
        <dbReference type="EMBL" id="NAY92115.1"/>
    </source>
</evidence>
<name>A0A964TC37_9FLAO</name>
<gene>
    <name evidence="1" type="ORF">GTQ34_09300</name>
</gene>